<sequence>MKKAWKWLALIGLTGVLGACGNNDENEKAAADGELTIVASFYPMFDFTRNIVGDEGTVELLVPAGTDSHDFEPSAKDIAKIQEADALVYNNENMEMWVPDVAKSLEKENVEVIKATEGMLLMPGGEEEEHDHDHSEEGHHHELDPHVWLAPSLAVKEVEAIRDQLSESYPEHAEAFKTNAAEYLEKLEKLDQEYSDAFTNVKQTSFVTQHAAFSYLALEYGLNQVPISGVSAEEEPSPARLAELKEFVEENGIQYVYFEENAKSSVAETLAAETKIETEVLNPLEGLTQDQMDDGEDYISVMEENLTALRKTTDTENPKEGNLAPEKEKNVYNGYFKDGDVEERPLTDWAGAWQSVYPYLEDGTLDQVMEYKEKKDSSQTAAEYKAYYETGYQTDVKEIKIKGDTMTFIFDDGTEKSAEYKSAGYEILDYKAGNRGVRFLFEAKGDTDAFKYIQFSDHGISPEKSGHFHIYYGNDSQDALLEEMDHWPTYYPVDLSGIEIAQEMLAH</sequence>
<dbReference type="InterPro" id="IPR012674">
    <property type="entry name" value="Calycin"/>
</dbReference>
<dbReference type="SUPFAM" id="SSF50814">
    <property type="entry name" value="Lipocalins"/>
    <property type="match status" value="1"/>
</dbReference>
<evidence type="ECO:0000256" key="8">
    <source>
        <dbReference type="SAM" id="Coils"/>
    </source>
</evidence>
<dbReference type="InterPro" id="IPR050492">
    <property type="entry name" value="Bact_metal-bind_prot9"/>
</dbReference>
<evidence type="ECO:0000256" key="4">
    <source>
        <dbReference type="ARBA" id="ARBA00022833"/>
    </source>
</evidence>
<evidence type="ECO:0000256" key="9">
    <source>
        <dbReference type="SAM" id="SignalP"/>
    </source>
</evidence>
<dbReference type="CDD" id="cd01017">
    <property type="entry name" value="AdcA"/>
    <property type="match status" value="1"/>
</dbReference>
<dbReference type="PANTHER" id="PTHR42953">
    <property type="entry name" value="HIGH-AFFINITY ZINC UPTAKE SYSTEM PROTEIN ZNUA-RELATED"/>
    <property type="match status" value="1"/>
</dbReference>
<protein>
    <submittedName>
        <fullName evidence="11">Zinc ABC transporter substrate-binding protein AdcA</fullName>
    </submittedName>
</protein>
<dbReference type="PANTHER" id="PTHR42953:SF3">
    <property type="entry name" value="HIGH-AFFINITY ZINC UPTAKE SYSTEM PROTEIN ZNUA"/>
    <property type="match status" value="1"/>
</dbReference>
<dbReference type="SUPFAM" id="SSF53807">
    <property type="entry name" value="Helical backbone' metal receptor"/>
    <property type="match status" value="1"/>
</dbReference>
<evidence type="ECO:0000256" key="7">
    <source>
        <dbReference type="RuleBase" id="RU003512"/>
    </source>
</evidence>
<feature type="coiled-coil region" evidence="8">
    <location>
        <begin position="173"/>
        <end position="200"/>
    </location>
</feature>
<evidence type="ECO:0000256" key="5">
    <source>
        <dbReference type="ARBA" id="ARBA00022906"/>
    </source>
</evidence>
<dbReference type="RefSeq" id="WP_207673126.1">
    <property type="nucleotide sequence ID" value="NZ_JAFREM010000013.1"/>
</dbReference>
<evidence type="ECO:0000259" key="10">
    <source>
        <dbReference type="Pfam" id="PF09223"/>
    </source>
</evidence>
<dbReference type="Pfam" id="PF09223">
    <property type="entry name" value="ZinT"/>
    <property type="match status" value="1"/>
</dbReference>
<accession>A0ABS3LAT9</accession>
<name>A0ABS3LAT9_9ENTE</name>
<keyword evidence="8" id="KW-0175">Coiled coil</keyword>
<dbReference type="PROSITE" id="PS51257">
    <property type="entry name" value="PROKAR_LIPOPROTEIN"/>
    <property type="match status" value="1"/>
</dbReference>
<gene>
    <name evidence="11" type="ORF">JZO70_08490</name>
</gene>
<keyword evidence="3 9" id="KW-0732">Signal</keyword>
<comment type="caution">
    <text evidence="11">The sequence shown here is derived from an EMBL/GenBank/DDBJ whole genome shotgun (WGS) entry which is preliminary data.</text>
</comment>
<proteinExistence type="inferred from homology"/>
<dbReference type="Gene3D" id="3.40.50.1980">
    <property type="entry name" value="Nitrogenase molybdenum iron protein domain"/>
    <property type="match status" value="2"/>
</dbReference>
<dbReference type="InterPro" id="IPR006128">
    <property type="entry name" value="Lipoprotein_PsaA-like"/>
</dbReference>
<evidence type="ECO:0000256" key="3">
    <source>
        <dbReference type="ARBA" id="ARBA00022729"/>
    </source>
</evidence>
<evidence type="ECO:0000313" key="11">
    <source>
        <dbReference type="EMBL" id="MBO1306195.1"/>
    </source>
</evidence>
<evidence type="ECO:0000313" key="12">
    <source>
        <dbReference type="Proteomes" id="UP000664601"/>
    </source>
</evidence>
<feature type="signal peptide" evidence="9">
    <location>
        <begin position="1"/>
        <end position="19"/>
    </location>
</feature>
<keyword evidence="2 7" id="KW-0813">Transport</keyword>
<dbReference type="EMBL" id="JAFREM010000013">
    <property type="protein sequence ID" value="MBO1306195.1"/>
    <property type="molecule type" value="Genomic_DNA"/>
</dbReference>
<dbReference type="PRINTS" id="PR00690">
    <property type="entry name" value="ADHESNFAMILY"/>
</dbReference>
<comment type="similarity">
    <text evidence="1 7">Belongs to the bacterial solute-binding protein 9 family.</text>
</comment>
<feature type="domain" description="ZinT" evidence="10">
    <location>
        <begin position="328"/>
        <end position="507"/>
    </location>
</feature>
<dbReference type="InterPro" id="IPR015304">
    <property type="entry name" value="ZinT_dom"/>
</dbReference>
<reference evidence="11 12" key="1">
    <citation type="submission" date="2021-03" db="EMBL/GenBank/DDBJ databases">
        <title>Enterococcal diversity collection.</title>
        <authorList>
            <person name="Gilmore M.S."/>
            <person name="Schwartzman J."/>
            <person name="Van Tyne D."/>
            <person name="Martin M."/>
            <person name="Earl A.M."/>
            <person name="Manson A.L."/>
            <person name="Straub T."/>
            <person name="Salamzade R."/>
            <person name="Saavedra J."/>
            <person name="Lebreton F."/>
            <person name="Prichula J."/>
            <person name="Schaufler K."/>
            <person name="Gaca A."/>
            <person name="Sgardioli B."/>
            <person name="Wagenaar J."/>
            <person name="Strong T."/>
        </authorList>
    </citation>
    <scope>NUCLEOTIDE SEQUENCE [LARGE SCALE GENOMIC DNA]</scope>
    <source>
        <strain evidence="11 12">669A</strain>
    </source>
</reference>
<dbReference type="PRINTS" id="PR00691">
    <property type="entry name" value="ADHESINB"/>
</dbReference>
<keyword evidence="12" id="KW-1185">Reference proteome</keyword>
<dbReference type="InterPro" id="IPR006127">
    <property type="entry name" value="ZnuA-like"/>
</dbReference>
<dbReference type="Pfam" id="PF01297">
    <property type="entry name" value="ZnuA"/>
    <property type="match status" value="1"/>
</dbReference>
<dbReference type="Proteomes" id="UP000664601">
    <property type="component" value="Unassembled WGS sequence"/>
</dbReference>
<keyword evidence="4" id="KW-0862">Zinc</keyword>
<feature type="chain" id="PRO_5047015295" evidence="9">
    <location>
        <begin position="20"/>
        <end position="507"/>
    </location>
</feature>
<keyword evidence="5" id="KW-0864">Zinc transport</keyword>
<evidence type="ECO:0000256" key="6">
    <source>
        <dbReference type="ARBA" id="ARBA00023065"/>
    </source>
</evidence>
<keyword evidence="6" id="KW-0406">Ion transport</keyword>
<evidence type="ECO:0000256" key="1">
    <source>
        <dbReference type="ARBA" id="ARBA00011028"/>
    </source>
</evidence>
<evidence type="ECO:0000256" key="2">
    <source>
        <dbReference type="ARBA" id="ARBA00022448"/>
    </source>
</evidence>
<organism evidence="11 12">
    <name type="scientific">Candidatus Enterococcus moelleringii</name>
    <dbReference type="NCBI Taxonomy" id="2815325"/>
    <lineage>
        <taxon>Bacteria</taxon>
        <taxon>Bacillati</taxon>
        <taxon>Bacillota</taxon>
        <taxon>Bacilli</taxon>
        <taxon>Lactobacillales</taxon>
        <taxon>Enterococcaceae</taxon>
        <taxon>Enterococcus</taxon>
    </lineage>
</organism>
<dbReference type="Gene3D" id="2.40.128.20">
    <property type="match status" value="1"/>
</dbReference>
<dbReference type="InterPro" id="IPR006129">
    <property type="entry name" value="AdhesinB"/>
</dbReference>